<sequence>MRALNFHLPQTRVRAPVPEDRRLAARAGAASAPLEGRRAPGRAPLLSAADCGLLLLRLTFGLLMAGHGAQKLFGVFGGSGLAATGRGFDALGYHPGKVFALIGGLSELCGGLGLAAGLLTPLAAAAVIGVMINAMVTVSGAHGLWSQDGGVEYNVAICVVALAIAAIGPGRLALDRFFPWRSGGWLAAAVALGLGGIGAAIALSI</sequence>
<feature type="transmembrane region" description="Helical" evidence="7">
    <location>
        <begin position="122"/>
        <end position="141"/>
    </location>
</feature>
<proteinExistence type="inferred from homology"/>
<dbReference type="GO" id="GO:0005886">
    <property type="term" value="C:plasma membrane"/>
    <property type="evidence" value="ECO:0007669"/>
    <property type="project" value="UniProtKB-SubCell"/>
</dbReference>
<dbReference type="Pfam" id="PF07681">
    <property type="entry name" value="DoxX"/>
    <property type="match status" value="1"/>
</dbReference>
<reference evidence="8" key="1">
    <citation type="submission" date="2024-07" db="EMBL/GenBank/DDBJ databases">
        <authorList>
            <person name="Yu S.T."/>
        </authorList>
    </citation>
    <scope>NUCLEOTIDE SEQUENCE</scope>
    <source>
        <strain evidence="8">R39</strain>
    </source>
</reference>
<feature type="transmembrane region" description="Helical" evidence="7">
    <location>
        <begin position="184"/>
        <end position="203"/>
    </location>
</feature>
<keyword evidence="3" id="KW-1003">Cell membrane</keyword>
<keyword evidence="5 7" id="KW-1133">Transmembrane helix</keyword>
<name>A0AB39QVQ2_9ACTN</name>
<organism evidence="8">
    <name type="scientific">Streptomyces sp. R39</name>
    <dbReference type="NCBI Taxonomy" id="3238631"/>
    <lineage>
        <taxon>Bacteria</taxon>
        <taxon>Bacillati</taxon>
        <taxon>Actinomycetota</taxon>
        <taxon>Actinomycetes</taxon>
        <taxon>Kitasatosporales</taxon>
        <taxon>Streptomycetaceae</taxon>
        <taxon>Streptomyces</taxon>
    </lineage>
</organism>
<dbReference type="AlphaFoldDB" id="A0AB39QVQ2"/>
<dbReference type="PANTHER" id="PTHR33452:SF1">
    <property type="entry name" value="INNER MEMBRANE PROTEIN YPHA-RELATED"/>
    <property type="match status" value="1"/>
</dbReference>
<dbReference type="InterPro" id="IPR051907">
    <property type="entry name" value="DoxX-like_oxidoreductase"/>
</dbReference>
<gene>
    <name evidence="8" type="ORF">AB5J52_31615</name>
</gene>
<dbReference type="PANTHER" id="PTHR33452">
    <property type="entry name" value="OXIDOREDUCTASE CATD-RELATED"/>
    <property type="match status" value="1"/>
</dbReference>
<evidence type="ECO:0000256" key="3">
    <source>
        <dbReference type="ARBA" id="ARBA00022475"/>
    </source>
</evidence>
<dbReference type="RefSeq" id="WP_369225410.1">
    <property type="nucleotide sequence ID" value="NZ_CP163441.1"/>
</dbReference>
<feature type="transmembrane region" description="Helical" evidence="7">
    <location>
        <begin position="98"/>
        <end position="116"/>
    </location>
</feature>
<evidence type="ECO:0000313" key="8">
    <source>
        <dbReference type="EMBL" id="XDQ46443.1"/>
    </source>
</evidence>
<dbReference type="InterPro" id="IPR032808">
    <property type="entry name" value="DoxX"/>
</dbReference>
<dbReference type="EMBL" id="CP163441">
    <property type="protein sequence ID" value="XDQ46443.1"/>
    <property type="molecule type" value="Genomic_DNA"/>
</dbReference>
<keyword evidence="4 7" id="KW-0812">Transmembrane</keyword>
<evidence type="ECO:0000256" key="4">
    <source>
        <dbReference type="ARBA" id="ARBA00022692"/>
    </source>
</evidence>
<evidence type="ECO:0000256" key="2">
    <source>
        <dbReference type="ARBA" id="ARBA00006679"/>
    </source>
</evidence>
<comment type="subcellular location">
    <subcellularLocation>
        <location evidence="1">Cell membrane</location>
        <topology evidence="1">Multi-pass membrane protein</topology>
    </subcellularLocation>
</comment>
<keyword evidence="6 7" id="KW-0472">Membrane</keyword>
<feature type="transmembrane region" description="Helical" evidence="7">
    <location>
        <begin position="72"/>
        <end position="91"/>
    </location>
</feature>
<protein>
    <submittedName>
        <fullName evidence="8">DoxX family protein</fullName>
    </submittedName>
</protein>
<evidence type="ECO:0000256" key="7">
    <source>
        <dbReference type="SAM" id="Phobius"/>
    </source>
</evidence>
<evidence type="ECO:0000256" key="6">
    <source>
        <dbReference type="ARBA" id="ARBA00023136"/>
    </source>
</evidence>
<feature type="transmembrane region" description="Helical" evidence="7">
    <location>
        <begin position="153"/>
        <end position="172"/>
    </location>
</feature>
<evidence type="ECO:0000256" key="1">
    <source>
        <dbReference type="ARBA" id="ARBA00004651"/>
    </source>
</evidence>
<evidence type="ECO:0000256" key="5">
    <source>
        <dbReference type="ARBA" id="ARBA00022989"/>
    </source>
</evidence>
<comment type="similarity">
    <text evidence="2">Belongs to the DoxX family.</text>
</comment>
<accession>A0AB39QVQ2</accession>